<evidence type="ECO:0000256" key="1">
    <source>
        <dbReference type="ARBA" id="ARBA00007896"/>
    </source>
</evidence>
<evidence type="ECO:0000313" key="5">
    <source>
        <dbReference type="Proteomes" id="UP001287286"/>
    </source>
</evidence>
<feature type="compositionally biased region" description="Polar residues" evidence="3">
    <location>
        <begin position="7"/>
        <end position="16"/>
    </location>
</feature>
<name>A0ABR0C578_PURLI</name>
<feature type="region of interest" description="Disordered" evidence="3">
    <location>
        <begin position="1018"/>
        <end position="1043"/>
    </location>
</feature>
<dbReference type="Pfam" id="PF07286">
    <property type="entry name" value="D-Glu_cyclase"/>
    <property type="match status" value="1"/>
</dbReference>
<feature type="region of interest" description="Disordered" evidence="3">
    <location>
        <begin position="349"/>
        <end position="383"/>
    </location>
</feature>
<evidence type="ECO:0000256" key="2">
    <source>
        <dbReference type="ARBA" id="ARBA00023239"/>
    </source>
</evidence>
<comment type="caution">
    <text evidence="4">The sequence shown here is derived from an EMBL/GenBank/DDBJ whole genome shotgun (WGS) entry which is preliminary data.</text>
</comment>
<feature type="compositionally biased region" description="Low complexity" evidence="3">
    <location>
        <begin position="163"/>
        <end position="190"/>
    </location>
</feature>
<keyword evidence="2" id="KW-0456">Lyase</keyword>
<evidence type="ECO:0000313" key="4">
    <source>
        <dbReference type="EMBL" id="KAK4091429.1"/>
    </source>
</evidence>
<dbReference type="Gene3D" id="3.40.1640.10">
    <property type="entry name" value="PSTPO5379-like"/>
    <property type="match status" value="1"/>
</dbReference>
<feature type="region of interest" description="Disordered" evidence="3">
    <location>
        <begin position="462"/>
        <end position="482"/>
    </location>
</feature>
<dbReference type="SUPFAM" id="SSF160920">
    <property type="entry name" value="PSTPO5379-like"/>
    <property type="match status" value="1"/>
</dbReference>
<feature type="region of interest" description="Disordered" evidence="3">
    <location>
        <begin position="789"/>
        <end position="836"/>
    </location>
</feature>
<sequence length="1355" mass="148206">MDIAQTRMRSTSSSSLHHAYKSHIRPLQSGTGVRPPSHRRPLRSVNENSALLRSPGPLESMLKKSTETGDIGIFSIMPGASPATYHQPARPRQCLADAGFLPSGTFKDCEGDYFPDEQKRLRSYRDTTSEIISLYCSDNQQYWMRPSSPIIDDGQRSFSLTTSSSRQIPSQKSSGTLQSHSSSSGLQRPRSPFPYPTRLKRPGVRPASPALAENGIVDYTRMVELDRTSQVDFFVTIESIAKSVSTGLCHEWNTYTKFFDAGAVKDVQSPTWWVHRSQRQRFRPEGTFYYDYTEEFDRPVPLDTVMGTVSPLCPIPKRAGENSQPMVLRNDSQMSLDINSTDVGAARGVGVLDESKNSPSALDQRLSEAHRRHGQGHSMSSIDDVLNGADWKENRNNNSGDSHSPEEAGLTALVTGRGDSRSAPPISQLSITNVRVYGESAKAEPSTSTDKTSVGAWRIAKTLGSDPEPSSPRQPDRHSRSSLARLRCTLDPALAEFAALFSSFDRLSKSPVAKAQDADFIDRKNAAQSTCSGEIERDCSPTRFDLHSPLPMPDSPALEPNAYPRRHRRNVAALRINTAGLYDYEPKEFALTPPSEALAILSPKPISPARQLRVKNSIPRLMKALPPLPGDVDDDSEEDAVEVMDTTGHSHKEAEHSASLSSEGIVGADRLAERGPSTQEAINPGGSTPRKFKVRIRTSSSLSRTSEVGGHLGRANEQETDVQPLPGFAVKPKLKLKLSRHRLGNGQSIYGDAPLQGNRLKQCNSLADLAPRTRTVKYTHEMHLAEVVSRASRSRAGEQNASDSTGSNLGRLDPSPRPSDQFNIPYPPSADNANVLRSSTSTRKLTLSEMRSFNSDLSPAGHRGLRHKLSMLRLRLIGTATAQDAAKTGAEATGVVENLSDPTINAGKKALRSPEVVHGDAKSRTISSQSGKKGGRVRKWAITAKEAVGLTAPFGSHGLTQESNREVRCIGTGPQKTLKVSSLCAIVPQKTATQCVAKTGSTPKLTTVIQHCGHVDVQTRKRKSVTTNRQGADQNRRGPTVKHPLWQYQEAESSETQSIDTSMDTATQYLSGLEARHAARRGEHDTQTSGFAPGHLQANLIVLPSRYAADFRGLCERNTVPCPLIAESARTGCYDEVVSCIPGLDGQDILKKGCDIRQDIPRYMVYEDSKLSKSHCKDVMDEWTQDSVAFLIGCSFSFESELAAAGLPSHQTVLGKMVPMYRTNVPLCPSGVFTGATYIVSMRSYRKRDVERVRGITRQYRVTHGEPLDWGWEAVKRLGIPDLQQPAWGDAPLGQDGEKLVRGEDDDDDTEVPVFWGCGVTPQEAVMKAGLSGTVIAHAPGHMLILDARDDDIKR</sequence>
<dbReference type="PANTHER" id="PTHR32022">
    <property type="entry name" value="D-GLUTAMATE CYCLASE, MITOCHONDRIAL"/>
    <property type="match status" value="1"/>
</dbReference>
<feature type="region of interest" description="Disordered" evidence="3">
    <location>
        <begin position="154"/>
        <end position="207"/>
    </location>
</feature>
<feature type="region of interest" description="Disordered" evidence="3">
    <location>
        <begin position="1"/>
        <end position="63"/>
    </location>
</feature>
<gene>
    <name evidence="4" type="ORF">Purlil1_4443</name>
</gene>
<dbReference type="Gene3D" id="3.30.2040.10">
    <property type="entry name" value="PSTPO5379-like domain"/>
    <property type="match status" value="1"/>
</dbReference>
<feature type="compositionally biased region" description="Polar residues" evidence="3">
    <location>
        <begin position="797"/>
        <end position="808"/>
    </location>
</feature>
<feature type="region of interest" description="Disordered" evidence="3">
    <location>
        <begin position="911"/>
        <end position="934"/>
    </location>
</feature>
<dbReference type="EMBL" id="JAWRVI010000012">
    <property type="protein sequence ID" value="KAK4091429.1"/>
    <property type="molecule type" value="Genomic_DNA"/>
</dbReference>
<feature type="region of interest" description="Disordered" evidence="3">
    <location>
        <begin position="698"/>
        <end position="719"/>
    </location>
</feature>
<dbReference type="InterPro" id="IPR009906">
    <property type="entry name" value="D-Glu_cyclase"/>
</dbReference>
<reference evidence="4 5" key="1">
    <citation type="journal article" date="2024" name="Microbiol. Resour. Announc.">
        <title>Genome annotations for the ascomycete fungi Trichoderma harzianum, Trichoderma aggressivum, and Purpureocillium lilacinum.</title>
        <authorList>
            <person name="Beijen E.P.W."/>
            <person name="Ohm R.A."/>
        </authorList>
    </citation>
    <scope>NUCLEOTIDE SEQUENCE [LARGE SCALE GENOMIC DNA]</scope>
    <source>
        <strain evidence="4 5">CBS 150709</strain>
    </source>
</reference>
<proteinExistence type="inferred from homology"/>
<dbReference type="InterPro" id="IPR038021">
    <property type="entry name" value="Putative_hydro-lyase"/>
</dbReference>
<dbReference type="PANTHER" id="PTHR32022:SF10">
    <property type="entry name" value="D-GLUTAMATE CYCLASE, MITOCHONDRIAL"/>
    <property type="match status" value="1"/>
</dbReference>
<keyword evidence="5" id="KW-1185">Reference proteome</keyword>
<organism evidence="4 5">
    <name type="scientific">Purpureocillium lilacinum</name>
    <name type="common">Paecilomyces lilacinus</name>
    <dbReference type="NCBI Taxonomy" id="33203"/>
    <lineage>
        <taxon>Eukaryota</taxon>
        <taxon>Fungi</taxon>
        <taxon>Dikarya</taxon>
        <taxon>Ascomycota</taxon>
        <taxon>Pezizomycotina</taxon>
        <taxon>Sordariomycetes</taxon>
        <taxon>Hypocreomycetidae</taxon>
        <taxon>Hypocreales</taxon>
        <taxon>Ophiocordycipitaceae</taxon>
        <taxon>Purpureocillium</taxon>
    </lineage>
</organism>
<accession>A0ABR0C578</accession>
<protein>
    <recommendedName>
        <fullName evidence="6">DUF1445 domain-containing protein</fullName>
    </recommendedName>
</protein>
<comment type="similarity">
    <text evidence="1">Belongs to the D-glutamate cyclase family.</text>
</comment>
<evidence type="ECO:0008006" key="6">
    <source>
        <dbReference type="Google" id="ProtNLM"/>
    </source>
</evidence>
<evidence type="ECO:0000256" key="3">
    <source>
        <dbReference type="SAM" id="MobiDB-lite"/>
    </source>
</evidence>
<dbReference type="Proteomes" id="UP001287286">
    <property type="component" value="Unassembled WGS sequence"/>
</dbReference>